<dbReference type="PANTHER" id="PTHR22050">
    <property type="entry name" value="RW1 PROTEIN HOMOLOG"/>
    <property type="match status" value="1"/>
</dbReference>
<name>A0ABD0QY27_CIRMR</name>
<dbReference type="Proteomes" id="UP001529510">
    <property type="component" value="Unassembled WGS sequence"/>
</dbReference>
<accession>A0ABD0QY27</accession>
<organism evidence="1 2">
    <name type="scientific">Cirrhinus mrigala</name>
    <name type="common">Mrigala</name>
    <dbReference type="NCBI Taxonomy" id="683832"/>
    <lineage>
        <taxon>Eukaryota</taxon>
        <taxon>Metazoa</taxon>
        <taxon>Chordata</taxon>
        <taxon>Craniata</taxon>
        <taxon>Vertebrata</taxon>
        <taxon>Euteleostomi</taxon>
        <taxon>Actinopterygii</taxon>
        <taxon>Neopterygii</taxon>
        <taxon>Teleostei</taxon>
        <taxon>Ostariophysi</taxon>
        <taxon>Cypriniformes</taxon>
        <taxon>Cyprinidae</taxon>
        <taxon>Labeoninae</taxon>
        <taxon>Labeonini</taxon>
        <taxon>Cirrhinus</taxon>
    </lineage>
</organism>
<feature type="non-terminal residue" evidence="1">
    <location>
        <position position="52"/>
    </location>
</feature>
<dbReference type="PANTHER" id="PTHR22050:SF1">
    <property type="entry name" value="TRANSMEMBRANE PROTEIN 131"/>
    <property type="match status" value="1"/>
</dbReference>
<protein>
    <submittedName>
        <fullName evidence="1">Uncharacterized protein</fullName>
    </submittedName>
</protein>
<evidence type="ECO:0000313" key="1">
    <source>
        <dbReference type="EMBL" id="KAL0191094.1"/>
    </source>
</evidence>
<evidence type="ECO:0000313" key="2">
    <source>
        <dbReference type="Proteomes" id="UP001529510"/>
    </source>
</evidence>
<sequence>VIRELKLVTAGGSVFAFVLNASLPYHMLAVCAETLPRPNWELELYIIVSLIM</sequence>
<proteinExistence type="predicted"/>
<dbReference type="InterPro" id="IPR039877">
    <property type="entry name" value="TMEM131-like"/>
</dbReference>
<keyword evidence="2" id="KW-1185">Reference proteome</keyword>
<feature type="non-terminal residue" evidence="1">
    <location>
        <position position="1"/>
    </location>
</feature>
<dbReference type="AlphaFoldDB" id="A0ABD0QY27"/>
<dbReference type="EMBL" id="JAMKFB020000006">
    <property type="protein sequence ID" value="KAL0191094.1"/>
    <property type="molecule type" value="Genomic_DNA"/>
</dbReference>
<reference evidence="1 2" key="1">
    <citation type="submission" date="2024-05" db="EMBL/GenBank/DDBJ databases">
        <title>Genome sequencing and assembly of Indian major carp, Cirrhinus mrigala (Hamilton, 1822).</title>
        <authorList>
            <person name="Mohindra V."/>
            <person name="Chowdhury L.M."/>
            <person name="Lal K."/>
            <person name="Jena J.K."/>
        </authorList>
    </citation>
    <scope>NUCLEOTIDE SEQUENCE [LARGE SCALE GENOMIC DNA]</scope>
    <source>
        <strain evidence="1">CM1030</strain>
        <tissue evidence="1">Blood</tissue>
    </source>
</reference>
<gene>
    <name evidence="1" type="ORF">M9458_013792</name>
</gene>
<comment type="caution">
    <text evidence="1">The sequence shown here is derived from an EMBL/GenBank/DDBJ whole genome shotgun (WGS) entry which is preliminary data.</text>
</comment>